<dbReference type="PANTHER" id="PTHR15615:SF117">
    <property type="entry name" value="PHO85 CYCLIN PHO80"/>
    <property type="match status" value="1"/>
</dbReference>
<dbReference type="STRING" id="913774.A0A0C3DLB9"/>
<dbReference type="Proteomes" id="UP000054321">
    <property type="component" value="Unassembled WGS sequence"/>
</dbReference>
<dbReference type="FunCoup" id="A0A0C3DLB9">
    <property type="interactions" value="136"/>
</dbReference>
<protein>
    <recommendedName>
        <fullName evidence="3">Cyclin-like domain-containing protein</fullName>
    </recommendedName>
</protein>
<dbReference type="OrthoDB" id="337735at2759"/>
<dbReference type="InParanoid" id="A0A0C3DLB9"/>
<dbReference type="Pfam" id="PF08613">
    <property type="entry name" value="Cyclin"/>
    <property type="match status" value="1"/>
</dbReference>
<sequence length="172" mass="19875">KTLPAEYNLCPVEDLVILIAYMLSEVVQVNDQRTVGSNVYTRFHSRFPPNIPIIDYLHRIVKYVSLTPPLLLSVVFYMDRLCFLYPDFILSSLTVHRFLITAATIASKGLSDFCWPHEIYAYVGGVGNSELSLLERDFLYRLHWGILPNPHKLADCYRDLVERAETYMIEAE</sequence>
<dbReference type="CDD" id="cd20558">
    <property type="entry name" value="CYCLIN_ScPCL7-like"/>
    <property type="match status" value="1"/>
</dbReference>
<dbReference type="Gene3D" id="1.10.472.10">
    <property type="entry name" value="Cyclin-like"/>
    <property type="match status" value="1"/>
</dbReference>
<dbReference type="GO" id="GO:0000307">
    <property type="term" value="C:cyclin-dependent protein kinase holoenzyme complex"/>
    <property type="evidence" value="ECO:0007669"/>
    <property type="project" value="TreeGrafter"/>
</dbReference>
<dbReference type="HOGENOM" id="CLU_057371_3_2_1"/>
<feature type="non-terminal residue" evidence="1">
    <location>
        <position position="172"/>
    </location>
</feature>
<dbReference type="InterPro" id="IPR036915">
    <property type="entry name" value="Cyclin-like_sf"/>
</dbReference>
<evidence type="ECO:0008006" key="3">
    <source>
        <dbReference type="Google" id="ProtNLM"/>
    </source>
</evidence>
<accession>A0A0C3DLB9</accession>
<dbReference type="PANTHER" id="PTHR15615">
    <property type="match status" value="1"/>
</dbReference>
<dbReference type="EMBL" id="KN832874">
    <property type="protein sequence ID" value="KIN02823.1"/>
    <property type="molecule type" value="Genomic_DNA"/>
</dbReference>
<reference evidence="1 2" key="1">
    <citation type="submission" date="2014-04" db="EMBL/GenBank/DDBJ databases">
        <authorList>
            <consortium name="DOE Joint Genome Institute"/>
            <person name="Kuo A."/>
            <person name="Martino E."/>
            <person name="Perotto S."/>
            <person name="Kohler A."/>
            <person name="Nagy L.G."/>
            <person name="Floudas D."/>
            <person name="Copeland A."/>
            <person name="Barry K.W."/>
            <person name="Cichocki N."/>
            <person name="Veneault-Fourrey C."/>
            <person name="LaButti K."/>
            <person name="Lindquist E.A."/>
            <person name="Lipzen A."/>
            <person name="Lundell T."/>
            <person name="Morin E."/>
            <person name="Murat C."/>
            <person name="Sun H."/>
            <person name="Tunlid A."/>
            <person name="Henrissat B."/>
            <person name="Grigoriev I.V."/>
            <person name="Hibbett D.S."/>
            <person name="Martin F."/>
            <person name="Nordberg H.P."/>
            <person name="Cantor M.N."/>
            <person name="Hua S.X."/>
        </authorList>
    </citation>
    <scope>NUCLEOTIDE SEQUENCE [LARGE SCALE GENOMIC DNA]</scope>
    <source>
        <strain evidence="1 2">Zn</strain>
    </source>
</reference>
<organism evidence="1 2">
    <name type="scientific">Oidiodendron maius (strain Zn)</name>
    <dbReference type="NCBI Taxonomy" id="913774"/>
    <lineage>
        <taxon>Eukaryota</taxon>
        <taxon>Fungi</taxon>
        <taxon>Dikarya</taxon>
        <taxon>Ascomycota</taxon>
        <taxon>Pezizomycotina</taxon>
        <taxon>Leotiomycetes</taxon>
        <taxon>Leotiomycetes incertae sedis</taxon>
        <taxon>Myxotrichaceae</taxon>
        <taxon>Oidiodendron</taxon>
    </lineage>
</organism>
<dbReference type="InterPro" id="IPR013922">
    <property type="entry name" value="Cyclin_PHO80-like"/>
</dbReference>
<name>A0A0C3DLB9_OIDMZ</name>
<evidence type="ECO:0000313" key="2">
    <source>
        <dbReference type="Proteomes" id="UP000054321"/>
    </source>
</evidence>
<dbReference type="GO" id="GO:0016538">
    <property type="term" value="F:cyclin-dependent protein serine/threonine kinase regulator activity"/>
    <property type="evidence" value="ECO:0007669"/>
    <property type="project" value="TreeGrafter"/>
</dbReference>
<dbReference type="AlphaFoldDB" id="A0A0C3DLB9"/>
<dbReference type="GO" id="GO:0019901">
    <property type="term" value="F:protein kinase binding"/>
    <property type="evidence" value="ECO:0007669"/>
    <property type="project" value="InterPro"/>
</dbReference>
<proteinExistence type="predicted"/>
<dbReference type="SUPFAM" id="SSF47954">
    <property type="entry name" value="Cyclin-like"/>
    <property type="match status" value="1"/>
</dbReference>
<evidence type="ECO:0000313" key="1">
    <source>
        <dbReference type="EMBL" id="KIN02823.1"/>
    </source>
</evidence>
<dbReference type="GO" id="GO:0005634">
    <property type="term" value="C:nucleus"/>
    <property type="evidence" value="ECO:0007669"/>
    <property type="project" value="TreeGrafter"/>
</dbReference>
<reference evidence="2" key="2">
    <citation type="submission" date="2015-01" db="EMBL/GenBank/DDBJ databases">
        <title>Evolutionary Origins and Diversification of the Mycorrhizal Mutualists.</title>
        <authorList>
            <consortium name="DOE Joint Genome Institute"/>
            <consortium name="Mycorrhizal Genomics Consortium"/>
            <person name="Kohler A."/>
            <person name="Kuo A."/>
            <person name="Nagy L.G."/>
            <person name="Floudas D."/>
            <person name="Copeland A."/>
            <person name="Barry K.W."/>
            <person name="Cichocki N."/>
            <person name="Veneault-Fourrey C."/>
            <person name="LaButti K."/>
            <person name="Lindquist E.A."/>
            <person name="Lipzen A."/>
            <person name="Lundell T."/>
            <person name="Morin E."/>
            <person name="Murat C."/>
            <person name="Riley R."/>
            <person name="Ohm R."/>
            <person name="Sun H."/>
            <person name="Tunlid A."/>
            <person name="Henrissat B."/>
            <person name="Grigoriev I.V."/>
            <person name="Hibbett D.S."/>
            <person name="Martin F."/>
        </authorList>
    </citation>
    <scope>NUCLEOTIDE SEQUENCE [LARGE SCALE GENOMIC DNA]</scope>
    <source>
        <strain evidence="2">Zn</strain>
    </source>
</reference>
<keyword evidence="2" id="KW-1185">Reference proteome</keyword>
<feature type="non-terminal residue" evidence="1">
    <location>
        <position position="1"/>
    </location>
</feature>
<gene>
    <name evidence="1" type="ORF">OIDMADRAFT_65383</name>
</gene>